<reference evidence="1" key="1">
    <citation type="journal article" date="2014" name="Front. Microbiol.">
        <title>High frequency of phylogenetically diverse reductive dehalogenase-homologous genes in deep subseafloor sedimentary metagenomes.</title>
        <authorList>
            <person name="Kawai M."/>
            <person name="Futagami T."/>
            <person name="Toyoda A."/>
            <person name="Takaki Y."/>
            <person name="Nishi S."/>
            <person name="Hori S."/>
            <person name="Arai W."/>
            <person name="Tsubouchi T."/>
            <person name="Morono Y."/>
            <person name="Uchiyama I."/>
            <person name="Ito T."/>
            <person name="Fujiyama A."/>
            <person name="Inagaki F."/>
            <person name="Takami H."/>
        </authorList>
    </citation>
    <scope>NUCLEOTIDE SEQUENCE</scope>
    <source>
        <strain evidence="1">Expedition CK06-06</strain>
    </source>
</reference>
<sequence length="48" mass="5485">MSEDTELLQIARDEAVKKMALAVSSFNYRLKALRKFTQHKGNCDLNPC</sequence>
<comment type="caution">
    <text evidence="1">The sequence shown here is derived from an EMBL/GenBank/DDBJ whole genome shotgun (WGS) entry which is preliminary data.</text>
</comment>
<accession>X0SG77</accession>
<feature type="non-terminal residue" evidence="1">
    <location>
        <position position="48"/>
    </location>
</feature>
<organism evidence="1">
    <name type="scientific">marine sediment metagenome</name>
    <dbReference type="NCBI Taxonomy" id="412755"/>
    <lineage>
        <taxon>unclassified sequences</taxon>
        <taxon>metagenomes</taxon>
        <taxon>ecological metagenomes</taxon>
    </lineage>
</organism>
<dbReference type="EMBL" id="BARS01006873">
    <property type="protein sequence ID" value="GAF74907.1"/>
    <property type="molecule type" value="Genomic_DNA"/>
</dbReference>
<name>X0SG77_9ZZZZ</name>
<protein>
    <submittedName>
        <fullName evidence="1">Uncharacterized protein</fullName>
    </submittedName>
</protein>
<gene>
    <name evidence="1" type="ORF">S01H1_13316</name>
</gene>
<evidence type="ECO:0000313" key="1">
    <source>
        <dbReference type="EMBL" id="GAF74907.1"/>
    </source>
</evidence>
<dbReference type="AlphaFoldDB" id="X0SG77"/>
<proteinExistence type="predicted"/>